<evidence type="ECO:0000256" key="1">
    <source>
        <dbReference type="ARBA" id="ARBA00023002"/>
    </source>
</evidence>
<proteinExistence type="predicted"/>
<sequence>MEIGFKLMAERYGPAELVRQAVRAEELGFGFVEISDHYHPWLFEHGHSPFAWSVMAAIAQATERIRIGPGVTCPSMRYHPAVVAQMSATTALLSRGRHFLGVGSGERLNEHVVGDAWPSVTARQAMLRESLRIIRMLWTGGYHSFEGEYLTLDDARVYDLPETPPEIIVAAGGEQAAALAAEHGDGLFATEPRPELVEAYTAAGGDGPRYVEVPLAVADDEETALRNAWEGFRFGLSGWKVMSELPNPVNFEAATSLATPEDMRQMASAGPDPQNHLDQVRTFSEAGFDHLVLMNAGGDVDDFFAYAERHLLPELGIARPAGV</sequence>
<dbReference type="EMBL" id="FQZK01000013">
    <property type="protein sequence ID" value="SHK08631.1"/>
    <property type="molecule type" value="Genomic_DNA"/>
</dbReference>
<keyword evidence="4" id="KW-1185">Reference proteome</keyword>
<dbReference type="Gene3D" id="3.20.20.30">
    <property type="entry name" value="Luciferase-like domain"/>
    <property type="match status" value="1"/>
</dbReference>
<dbReference type="PANTHER" id="PTHR43244">
    <property type="match status" value="1"/>
</dbReference>
<dbReference type="AlphaFoldDB" id="A0A1M6PL36"/>
<dbReference type="STRING" id="758803.SAMN05421803_113124"/>
<gene>
    <name evidence="3" type="ORF">SAMN05421803_113124</name>
</gene>
<dbReference type="PANTHER" id="PTHR43244:SF1">
    <property type="entry name" value="5,10-METHYLENETETRAHYDROMETHANOPTERIN REDUCTASE"/>
    <property type="match status" value="1"/>
</dbReference>
<feature type="domain" description="Luciferase-like" evidence="2">
    <location>
        <begin position="12"/>
        <end position="290"/>
    </location>
</feature>
<dbReference type="SUPFAM" id="SSF51679">
    <property type="entry name" value="Bacterial luciferase-like"/>
    <property type="match status" value="1"/>
</dbReference>
<dbReference type="OrthoDB" id="180193at2"/>
<dbReference type="InterPro" id="IPR036661">
    <property type="entry name" value="Luciferase-like_sf"/>
</dbReference>
<keyword evidence="1" id="KW-0560">Oxidoreductase</keyword>
<dbReference type="GO" id="GO:0016705">
    <property type="term" value="F:oxidoreductase activity, acting on paired donors, with incorporation or reduction of molecular oxygen"/>
    <property type="evidence" value="ECO:0007669"/>
    <property type="project" value="InterPro"/>
</dbReference>
<dbReference type="Proteomes" id="UP000184452">
    <property type="component" value="Unassembled WGS sequence"/>
</dbReference>
<dbReference type="InterPro" id="IPR050564">
    <property type="entry name" value="F420-G6PD/mer"/>
</dbReference>
<protein>
    <submittedName>
        <fullName evidence="3">F420-dependent oxidoreductase, G6PDH family</fullName>
    </submittedName>
</protein>
<dbReference type="CDD" id="cd01097">
    <property type="entry name" value="Tetrahydromethanopterin_reductase"/>
    <property type="match status" value="1"/>
</dbReference>
<accession>A0A1M6PL36</accession>
<reference evidence="3 4" key="1">
    <citation type="submission" date="2016-11" db="EMBL/GenBank/DDBJ databases">
        <authorList>
            <person name="Jaros S."/>
            <person name="Januszkiewicz K."/>
            <person name="Wedrychowicz H."/>
        </authorList>
    </citation>
    <scope>NUCLEOTIDE SEQUENCE [LARGE SCALE GENOMIC DNA]</scope>
    <source>
        <strain evidence="3 4">CGMCC 4.5723</strain>
    </source>
</reference>
<name>A0A1M6PL36_9ACTN</name>
<dbReference type="Pfam" id="PF00296">
    <property type="entry name" value="Bac_luciferase"/>
    <property type="match status" value="1"/>
</dbReference>
<evidence type="ECO:0000259" key="2">
    <source>
        <dbReference type="Pfam" id="PF00296"/>
    </source>
</evidence>
<dbReference type="InterPro" id="IPR019945">
    <property type="entry name" value="F420_G6P_DH-rel"/>
</dbReference>
<organism evidence="3 4">
    <name type="scientific">Nocardiopsis flavescens</name>
    <dbReference type="NCBI Taxonomy" id="758803"/>
    <lineage>
        <taxon>Bacteria</taxon>
        <taxon>Bacillati</taxon>
        <taxon>Actinomycetota</taxon>
        <taxon>Actinomycetes</taxon>
        <taxon>Streptosporangiales</taxon>
        <taxon>Nocardiopsidaceae</taxon>
        <taxon>Nocardiopsis</taxon>
    </lineage>
</organism>
<evidence type="ECO:0000313" key="3">
    <source>
        <dbReference type="EMBL" id="SHK08631.1"/>
    </source>
</evidence>
<evidence type="ECO:0000313" key="4">
    <source>
        <dbReference type="Proteomes" id="UP000184452"/>
    </source>
</evidence>
<dbReference type="InterPro" id="IPR011251">
    <property type="entry name" value="Luciferase-like_dom"/>
</dbReference>
<dbReference type="RefSeq" id="WP_073381015.1">
    <property type="nucleotide sequence ID" value="NZ_FQZK01000013.1"/>
</dbReference>
<dbReference type="NCBIfam" id="TIGR03557">
    <property type="entry name" value="F420_G6P_family"/>
    <property type="match status" value="1"/>
</dbReference>